<dbReference type="Proteomes" id="UP001060215">
    <property type="component" value="Chromosome 10"/>
</dbReference>
<comment type="caution">
    <text evidence="1">The sequence shown here is derived from an EMBL/GenBank/DDBJ whole genome shotgun (WGS) entry which is preliminary data.</text>
</comment>
<gene>
    <name evidence="1" type="ORF">LOK49_LG10G00918</name>
</gene>
<organism evidence="1 2">
    <name type="scientific">Camellia lanceoleosa</name>
    <dbReference type="NCBI Taxonomy" id="1840588"/>
    <lineage>
        <taxon>Eukaryota</taxon>
        <taxon>Viridiplantae</taxon>
        <taxon>Streptophyta</taxon>
        <taxon>Embryophyta</taxon>
        <taxon>Tracheophyta</taxon>
        <taxon>Spermatophyta</taxon>
        <taxon>Magnoliopsida</taxon>
        <taxon>eudicotyledons</taxon>
        <taxon>Gunneridae</taxon>
        <taxon>Pentapetalae</taxon>
        <taxon>asterids</taxon>
        <taxon>Ericales</taxon>
        <taxon>Theaceae</taxon>
        <taxon>Camellia</taxon>
    </lineage>
</organism>
<sequence length="81" mass="9258">MFCTILSYICMRILGDSPFGGRNNAVERGRKWIHDHGGVVAIPSWEKTWLSIFGLFEWSGCNPMPPEFWIMPSCFPMHPGI</sequence>
<evidence type="ECO:0000313" key="2">
    <source>
        <dbReference type="Proteomes" id="UP001060215"/>
    </source>
</evidence>
<evidence type="ECO:0000313" key="1">
    <source>
        <dbReference type="EMBL" id="KAI7998708.1"/>
    </source>
</evidence>
<dbReference type="EMBL" id="CM045767">
    <property type="protein sequence ID" value="KAI7998708.1"/>
    <property type="molecule type" value="Genomic_DNA"/>
</dbReference>
<proteinExistence type="predicted"/>
<accession>A0ACC0GDS6</accession>
<protein>
    <submittedName>
        <fullName evidence="1">Uncharacterized protein</fullName>
    </submittedName>
</protein>
<keyword evidence="2" id="KW-1185">Reference proteome</keyword>
<reference evidence="1 2" key="1">
    <citation type="journal article" date="2022" name="Plant J.">
        <title>Chromosome-level genome of Camellia lanceoleosa provides a valuable resource for understanding genome evolution and self-incompatibility.</title>
        <authorList>
            <person name="Gong W."/>
            <person name="Xiao S."/>
            <person name="Wang L."/>
            <person name="Liao Z."/>
            <person name="Chang Y."/>
            <person name="Mo W."/>
            <person name="Hu G."/>
            <person name="Li W."/>
            <person name="Zhao G."/>
            <person name="Zhu H."/>
            <person name="Hu X."/>
            <person name="Ji K."/>
            <person name="Xiang X."/>
            <person name="Song Q."/>
            <person name="Yuan D."/>
            <person name="Jin S."/>
            <person name="Zhang L."/>
        </authorList>
    </citation>
    <scope>NUCLEOTIDE SEQUENCE [LARGE SCALE GENOMIC DNA]</scope>
    <source>
        <strain evidence="1">SQ_2022a</strain>
    </source>
</reference>
<name>A0ACC0GDS6_9ERIC</name>